<evidence type="ECO:0000256" key="7">
    <source>
        <dbReference type="ARBA" id="ARBA00023136"/>
    </source>
</evidence>
<dbReference type="PANTHER" id="PTHR14647:SF87">
    <property type="entry name" value="PUTATIVE-RELATED"/>
    <property type="match status" value="1"/>
</dbReference>
<evidence type="ECO:0000256" key="4">
    <source>
        <dbReference type="ARBA" id="ARBA00022968"/>
    </source>
</evidence>
<dbReference type="InterPro" id="IPR005331">
    <property type="entry name" value="Sulfotransferase"/>
</dbReference>
<evidence type="ECO:0000256" key="3">
    <source>
        <dbReference type="ARBA" id="ARBA00022692"/>
    </source>
</evidence>
<sequence>MKNDKNLIFLHIPKNGGSTLHSVIERKYPSDIIFTVKEVNNRSNISEFISWYKKDRRQIRIIKGHVQFGIHEKMIGSSQYFTFLRKPEDRIRSYYNYVKKRPHHRMYDTIFGNNMSFHEFVRDINNNDIHNTQVQWISGIMSNNHNELLELALHNIEQHFSFVGLQEKFNESIILLGQLYGWGVPYYKFLNKGQYKRNVPIQQDTLDIIKEKNQGDYQLYNLIEKRFAKQVKEKPFMTLKMKQLELYNKLYSSYKVNKLIKHLK</sequence>
<keyword evidence="2" id="KW-0808">Transferase</keyword>
<organism evidence="10">
    <name type="scientific">Mangrovimonas cancribranchiae</name>
    <dbReference type="NCBI Taxonomy" id="3080055"/>
    <lineage>
        <taxon>Bacteria</taxon>
        <taxon>Pseudomonadati</taxon>
        <taxon>Bacteroidota</taxon>
        <taxon>Flavobacteriia</taxon>
        <taxon>Flavobacteriales</taxon>
        <taxon>Flavobacteriaceae</taxon>
        <taxon>Mangrovimonas</taxon>
    </lineage>
</organism>
<evidence type="ECO:0000313" key="10">
    <source>
        <dbReference type="EMBL" id="WXA13995.1"/>
    </source>
</evidence>
<dbReference type="SUPFAM" id="SSF52540">
    <property type="entry name" value="P-loop containing nucleoside triphosphate hydrolases"/>
    <property type="match status" value="1"/>
</dbReference>
<evidence type="ECO:0000256" key="8">
    <source>
        <dbReference type="ARBA" id="ARBA00023180"/>
    </source>
</evidence>
<comment type="subcellular location">
    <subcellularLocation>
        <location evidence="1">Golgi apparatus membrane</location>
        <topology evidence="1">Single-pass type II membrane protein</topology>
    </subcellularLocation>
</comment>
<name>A0AAU6P936_9FLAO</name>
<evidence type="ECO:0000256" key="2">
    <source>
        <dbReference type="ARBA" id="ARBA00022679"/>
    </source>
</evidence>
<accession>A0AAU6P936</accession>
<dbReference type="InterPro" id="IPR027417">
    <property type="entry name" value="P-loop_NTPase"/>
</dbReference>
<keyword evidence="8" id="KW-0325">Glycoprotein</keyword>
<evidence type="ECO:0000313" key="11">
    <source>
        <dbReference type="Proteomes" id="UP001368318"/>
    </source>
</evidence>
<reference evidence="10 11" key="1">
    <citation type="submission" date="2023-10" db="EMBL/GenBank/DDBJ databases">
        <title>Culture-based analysis of two novel bacteria associated with mangrove crab gills.</title>
        <authorList>
            <person name="Yang X."/>
            <person name="Garuglieri E."/>
            <person name="Van Goethem M.W."/>
            <person name="Fusi M."/>
            <person name="Marasco R."/>
            <person name="Daffonchio D.G."/>
        </authorList>
    </citation>
    <scope>NUCLEOTIDE SEQUENCE</scope>
    <source>
        <strain evidence="10">UG2-1</strain>
        <strain evidence="9">UG2-2</strain>
        <strain evidence="11">UG2_2</strain>
    </source>
</reference>
<keyword evidence="4" id="KW-0735">Signal-anchor</keyword>
<keyword evidence="5" id="KW-1133">Transmembrane helix</keyword>
<evidence type="ECO:0000256" key="1">
    <source>
        <dbReference type="ARBA" id="ARBA00004323"/>
    </source>
</evidence>
<dbReference type="GO" id="GO:0009247">
    <property type="term" value="P:glycolipid biosynthetic process"/>
    <property type="evidence" value="ECO:0007669"/>
    <property type="project" value="InterPro"/>
</dbReference>
<keyword evidence="3" id="KW-0812">Transmembrane</keyword>
<dbReference type="Pfam" id="PF03567">
    <property type="entry name" value="Sulfotransfer_2"/>
    <property type="match status" value="1"/>
</dbReference>
<dbReference type="InterPro" id="IPR009729">
    <property type="entry name" value="Gal-3-0_sulfotransfrase"/>
</dbReference>
<gene>
    <name evidence="10" type="ORF">R3L15_03775</name>
    <name evidence="9" type="ORF">R3L16_03620</name>
</gene>
<keyword evidence="7" id="KW-0472">Membrane</keyword>
<dbReference type="KEGG" id="mcaa:R3L15_03775"/>
<dbReference type="GO" id="GO:0001733">
    <property type="term" value="F:galactosylceramide sulfotransferase activity"/>
    <property type="evidence" value="ECO:0007669"/>
    <property type="project" value="InterPro"/>
</dbReference>
<dbReference type="EMBL" id="CP136924">
    <property type="protein sequence ID" value="WXA03582.1"/>
    <property type="molecule type" value="Genomic_DNA"/>
</dbReference>
<proteinExistence type="predicted"/>
<dbReference type="Gene3D" id="3.40.50.300">
    <property type="entry name" value="P-loop containing nucleotide triphosphate hydrolases"/>
    <property type="match status" value="1"/>
</dbReference>
<protein>
    <submittedName>
        <fullName evidence="10">Sulfotransferase family 2 domain-containing protein</fullName>
    </submittedName>
</protein>
<dbReference type="PANTHER" id="PTHR14647">
    <property type="entry name" value="GALACTOSE-3-O-SULFOTRANSFERASE"/>
    <property type="match status" value="1"/>
</dbReference>
<dbReference type="GO" id="GO:0016020">
    <property type="term" value="C:membrane"/>
    <property type="evidence" value="ECO:0007669"/>
    <property type="project" value="InterPro"/>
</dbReference>
<evidence type="ECO:0000256" key="6">
    <source>
        <dbReference type="ARBA" id="ARBA00023034"/>
    </source>
</evidence>
<keyword evidence="11" id="KW-1185">Reference proteome</keyword>
<evidence type="ECO:0000313" key="9">
    <source>
        <dbReference type="EMBL" id="WXA03582.1"/>
    </source>
</evidence>
<dbReference type="EMBL" id="CP136925">
    <property type="protein sequence ID" value="WXA13995.1"/>
    <property type="molecule type" value="Genomic_DNA"/>
</dbReference>
<evidence type="ECO:0000256" key="5">
    <source>
        <dbReference type="ARBA" id="ARBA00022989"/>
    </source>
</evidence>
<dbReference type="AlphaFoldDB" id="A0AAU6P936"/>
<dbReference type="RefSeq" id="WP_338733322.1">
    <property type="nucleotide sequence ID" value="NZ_CP136924.1"/>
</dbReference>
<dbReference type="Proteomes" id="UP001368318">
    <property type="component" value="Chromosome"/>
</dbReference>
<keyword evidence="6" id="KW-0333">Golgi apparatus</keyword>